<dbReference type="EMBL" id="DSYK01000342">
    <property type="protein sequence ID" value="HGS21575.1"/>
    <property type="molecule type" value="Genomic_DNA"/>
</dbReference>
<evidence type="ECO:0000313" key="3">
    <source>
        <dbReference type="EMBL" id="HGS21575.1"/>
    </source>
</evidence>
<dbReference type="PROSITE" id="PS51257">
    <property type="entry name" value="PROKAR_LIPOPROTEIN"/>
    <property type="match status" value="1"/>
</dbReference>
<accession>A0A7C4KGY4</accession>
<name>A0A7C4KGY4_9CHLR</name>
<feature type="region of interest" description="Disordered" evidence="1">
    <location>
        <begin position="25"/>
        <end position="46"/>
    </location>
</feature>
<sequence>MAYPKQIFALLMLLLAACQAVQPEPSATSPSAISPTGEILPTPSATATIPFEPTWTPSVTPVLTFTPGASPSPAPSTTPEVQFERLRVLALDNRVGGWMLTLDLPGVQGAMRLSLGGQSYSCVNDPAYPDRLFCQGLARPAYDAPLKLVLQDEASGEILYETTMTIPSALVLPPTPAGWGHNTCADRGKNVSCETECRIAPDGNPCIVATCTDACGPYFSVHTCPDMSLDFRSCSPEQWAALKKLYQIP</sequence>
<proteinExistence type="predicted"/>
<gene>
    <name evidence="3" type="ORF">ENT37_06875</name>
</gene>
<dbReference type="AlphaFoldDB" id="A0A7C4KGY4"/>
<feature type="compositionally biased region" description="Low complexity" evidence="1">
    <location>
        <begin position="25"/>
        <end position="36"/>
    </location>
</feature>
<comment type="caution">
    <text evidence="3">The sequence shown here is derived from an EMBL/GenBank/DDBJ whole genome shotgun (WGS) entry which is preliminary data.</text>
</comment>
<reference evidence="3" key="1">
    <citation type="journal article" date="2020" name="mSystems">
        <title>Genome- and Community-Level Interaction Insights into Carbon Utilization and Element Cycling Functions of Hydrothermarchaeota in Hydrothermal Sediment.</title>
        <authorList>
            <person name="Zhou Z."/>
            <person name="Liu Y."/>
            <person name="Xu W."/>
            <person name="Pan J."/>
            <person name="Luo Z.H."/>
            <person name="Li M."/>
        </authorList>
    </citation>
    <scope>NUCLEOTIDE SEQUENCE [LARGE SCALE GENOMIC DNA]</scope>
    <source>
        <strain evidence="3">SpSt-573</strain>
    </source>
</reference>
<feature type="signal peptide" evidence="2">
    <location>
        <begin position="1"/>
        <end position="20"/>
    </location>
</feature>
<evidence type="ECO:0000256" key="2">
    <source>
        <dbReference type="SAM" id="SignalP"/>
    </source>
</evidence>
<organism evidence="3">
    <name type="scientific">Anaerolinea thermolimosa</name>
    <dbReference type="NCBI Taxonomy" id="229919"/>
    <lineage>
        <taxon>Bacteria</taxon>
        <taxon>Bacillati</taxon>
        <taxon>Chloroflexota</taxon>
        <taxon>Anaerolineae</taxon>
        <taxon>Anaerolineales</taxon>
        <taxon>Anaerolineaceae</taxon>
        <taxon>Anaerolinea</taxon>
    </lineage>
</organism>
<evidence type="ECO:0000256" key="1">
    <source>
        <dbReference type="SAM" id="MobiDB-lite"/>
    </source>
</evidence>
<protein>
    <submittedName>
        <fullName evidence="3">Uncharacterized protein</fullName>
    </submittedName>
</protein>
<feature type="chain" id="PRO_5028437363" evidence="2">
    <location>
        <begin position="21"/>
        <end position="249"/>
    </location>
</feature>
<keyword evidence="2" id="KW-0732">Signal</keyword>